<keyword evidence="13" id="KW-1185">Reference proteome</keyword>
<dbReference type="InterPro" id="IPR033308">
    <property type="entry name" value="PGAP5/Cdc1/Ted1"/>
</dbReference>
<dbReference type="InterPro" id="IPR029052">
    <property type="entry name" value="Metallo-depent_PP-like"/>
</dbReference>
<keyword evidence="9" id="KW-0464">Manganese</keyword>
<feature type="domain" description="Calcineurin-like phosphoesterase" evidence="11">
    <location>
        <begin position="4"/>
        <end position="212"/>
    </location>
</feature>
<evidence type="ECO:0000256" key="9">
    <source>
        <dbReference type="ARBA" id="ARBA00023211"/>
    </source>
</evidence>
<dbReference type="InterPro" id="IPR004843">
    <property type="entry name" value="Calcineurin-like_PHP"/>
</dbReference>
<evidence type="ECO:0000256" key="7">
    <source>
        <dbReference type="ARBA" id="ARBA00022989"/>
    </source>
</evidence>
<evidence type="ECO:0000313" key="12">
    <source>
        <dbReference type="EMBL" id="MFH4973607.1"/>
    </source>
</evidence>
<organism evidence="12 13">
    <name type="scientific">Gnathostoma spinigerum</name>
    <dbReference type="NCBI Taxonomy" id="75299"/>
    <lineage>
        <taxon>Eukaryota</taxon>
        <taxon>Metazoa</taxon>
        <taxon>Ecdysozoa</taxon>
        <taxon>Nematoda</taxon>
        <taxon>Chromadorea</taxon>
        <taxon>Rhabditida</taxon>
        <taxon>Spirurina</taxon>
        <taxon>Gnathostomatomorpha</taxon>
        <taxon>Gnathostomatoidea</taxon>
        <taxon>Gnathostomatidae</taxon>
        <taxon>Gnathostoma</taxon>
    </lineage>
</organism>
<sequence>MYRSFQTIMSVLKPQVVFFLGDQFDEGNWCSEDEFLQYADRLDSLFYVSNDVRRYFVAGNHDVGFHSSIFPHRLLQFSKRYERGLVDLVQLENSYFVLLNSMAFQRDGCRLCQRAETELSLYRNLFDCVRNNSEECRKKYQNKIPTSRPILVQHFPLFRESDEFCPDDPSAAVGEDKTAKFRPDWDCLSINSTHFLLEALKPRAVFSGHVHYSCEKWWSGPYSFWEWTLPSFSWRNNKQPAVLLGVVSEDDVVVSKCYLPNERTVWTLYGFSVLFLIFVFVISFVKRWNNHDPTYSRLLLVKSD</sequence>
<protein>
    <recommendedName>
        <fullName evidence="11">Calcineurin-like phosphoesterase domain-containing protein</fullName>
    </recommendedName>
</protein>
<dbReference type="GO" id="GO:0016020">
    <property type="term" value="C:membrane"/>
    <property type="evidence" value="ECO:0007669"/>
    <property type="project" value="UniProtKB-SubCell"/>
</dbReference>
<keyword evidence="6" id="KW-0378">Hydrolase</keyword>
<dbReference type="SUPFAM" id="SSF56300">
    <property type="entry name" value="Metallo-dependent phosphatases"/>
    <property type="match status" value="1"/>
</dbReference>
<comment type="cofactor">
    <cofactor evidence="1">
        <name>Mn(2+)</name>
        <dbReference type="ChEBI" id="CHEBI:29035"/>
    </cofactor>
</comment>
<gene>
    <name evidence="12" type="ORF">AB6A40_000316</name>
</gene>
<dbReference type="GO" id="GO:0016787">
    <property type="term" value="F:hydrolase activity"/>
    <property type="evidence" value="ECO:0007669"/>
    <property type="project" value="UniProtKB-KW"/>
</dbReference>
<dbReference type="Pfam" id="PF00149">
    <property type="entry name" value="Metallophos"/>
    <property type="match status" value="1"/>
</dbReference>
<evidence type="ECO:0000256" key="10">
    <source>
        <dbReference type="SAM" id="Phobius"/>
    </source>
</evidence>
<dbReference type="Proteomes" id="UP001608902">
    <property type="component" value="Unassembled WGS sequence"/>
</dbReference>
<comment type="subcellular location">
    <subcellularLocation>
        <location evidence="2">Membrane</location>
        <topology evidence="2">Multi-pass membrane protein</topology>
    </subcellularLocation>
</comment>
<evidence type="ECO:0000256" key="2">
    <source>
        <dbReference type="ARBA" id="ARBA00004141"/>
    </source>
</evidence>
<evidence type="ECO:0000256" key="5">
    <source>
        <dbReference type="ARBA" id="ARBA00022723"/>
    </source>
</evidence>
<keyword evidence="8 10" id="KW-0472">Membrane</keyword>
<evidence type="ECO:0000256" key="1">
    <source>
        <dbReference type="ARBA" id="ARBA00001936"/>
    </source>
</evidence>
<feature type="transmembrane region" description="Helical" evidence="10">
    <location>
        <begin position="266"/>
        <end position="285"/>
    </location>
</feature>
<dbReference type="Gene3D" id="3.60.21.10">
    <property type="match status" value="1"/>
</dbReference>
<keyword evidence="7 10" id="KW-1133">Transmembrane helix</keyword>
<evidence type="ECO:0000256" key="4">
    <source>
        <dbReference type="ARBA" id="ARBA00022692"/>
    </source>
</evidence>
<name>A0ABD6EAA6_9BILA</name>
<dbReference type="PANTHER" id="PTHR13315:SF0">
    <property type="entry name" value="METALLOPHOSPHOESTERASE 1"/>
    <property type="match status" value="1"/>
</dbReference>
<dbReference type="EMBL" id="JBGFUD010000085">
    <property type="protein sequence ID" value="MFH4973607.1"/>
    <property type="molecule type" value="Genomic_DNA"/>
</dbReference>
<dbReference type="AlphaFoldDB" id="A0ABD6EAA6"/>
<accession>A0ABD6EAA6</accession>
<dbReference type="PANTHER" id="PTHR13315">
    <property type="entry name" value="METALLO PHOSPHOESTERASE RELATED"/>
    <property type="match status" value="1"/>
</dbReference>
<proteinExistence type="inferred from homology"/>
<evidence type="ECO:0000259" key="11">
    <source>
        <dbReference type="Pfam" id="PF00149"/>
    </source>
</evidence>
<evidence type="ECO:0000256" key="3">
    <source>
        <dbReference type="ARBA" id="ARBA00008895"/>
    </source>
</evidence>
<comment type="caution">
    <text evidence="12">The sequence shown here is derived from an EMBL/GenBank/DDBJ whole genome shotgun (WGS) entry which is preliminary data.</text>
</comment>
<evidence type="ECO:0000256" key="8">
    <source>
        <dbReference type="ARBA" id="ARBA00023136"/>
    </source>
</evidence>
<evidence type="ECO:0000313" key="13">
    <source>
        <dbReference type="Proteomes" id="UP001608902"/>
    </source>
</evidence>
<dbReference type="GO" id="GO:0046872">
    <property type="term" value="F:metal ion binding"/>
    <property type="evidence" value="ECO:0007669"/>
    <property type="project" value="UniProtKB-KW"/>
</dbReference>
<evidence type="ECO:0000256" key="6">
    <source>
        <dbReference type="ARBA" id="ARBA00022801"/>
    </source>
</evidence>
<keyword evidence="4 10" id="KW-0812">Transmembrane</keyword>
<reference evidence="12 13" key="1">
    <citation type="submission" date="2024-08" db="EMBL/GenBank/DDBJ databases">
        <title>Gnathostoma spinigerum genome.</title>
        <authorList>
            <person name="Gonzalez-Bertolin B."/>
            <person name="Monzon S."/>
            <person name="Zaballos A."/>
            <person name="Jimenez P."/>
            <person name="Dekumyoy P."/>
            <person name="Varona S."/>
            <person name="Cuesta I."/>
            <person name="Sumanam S."/>
            <person name="Adisakwattana P."/>
            <person name="Gasser R.B."/>
            <person name="Hernandez-Gonzalez A."/>
            <person name="Young N.D."/>
            <person name="Perteguer M.J."/>
        </authorList>
    </citation>
    <scope>NUCLEOTIDE SEQUENCE [LARGE SCALE GENOMIC DNA]</scope>
    <source>
        <strain evidence="12">AL3</strain>
        <tissue evidence="12">Liver</tissue>
    </source>
</reference>
<comment type="similarity">
    <text evidence="3">Belongs to the metallophosphoesterase superfamily. MPPE1 family.</text>
</comment>
<keyword evidence="5" id="KW-0479">Metal-binding</keyword>